<protein>
    <submittedName>
        <fullName evidence="7">Permease</fullName>
    </submittedName>
</protein>
<dbReference type="InterPro" id="IPR005524">
    <property type="entry name" value="DUF318"/>
</dbReference>
<evidence type="ECO:0000256" key="3">
    <source>
        <dbReference type="ARBA" id="ARBA00022475"/>
    </source>
</evidence>
<dbReference type="GO" id="GO:0005886">
    <property type="term" value="C:plasma membrane"/>
    <property type="evidence" value="ECO:0007669"/>
    <property type="project" value="UniProtKB-SubCell"/>
</dbReference>
<dbReference type="RefSeq" id="WP_197550853.1">
    <property type="nucleotide sequence ID" value="NZ_CP063213.1"/>
</dbReference>
<keyword evidence="5" id="KW-1133">Transmembrane helix</keyword>
<dbReference type="InterPro" id="IPR053166">
    <property type="entry name" value="UPF0718_permease"/>
</dbReference>
<evidence type="ECO:0000256" key="5">
    <source>
        <dbReference type="ARBA" id="ARBA00022989"/>
    </source>
</evidence>
<accession>A0A8A5UED1</accession>
<dbReference type="EMBL" id="CP063213">
    <property type="protein sequence ID" value="QOR45116.1"/>
    <property type="molecule type" value="Genomic_DNA"/>
</dbReference>
<gene>
    <name evidence="7" type="ORF">INS88_07460</name>
</gene>
<dbReference type="Pfam" id="PF03773">
    <property type="entry name" value="ArsP_1"/>
    <property type="match status" value="1"/>
</dbReference>
<keyword evidence="4" id="KW-0812">Transmembrane</keyword>
<keyword evidence="8" id="KW-1185">Reference proteome</keyword>
<reference evidence="7 8" key="1">
    <citation type="submission" date="2020-10" db="EMBL/GenBank/DDBJ databases">
        <title>Trueperella pecoris sp. nov. isolated from bovine and porcine specimens.</title>
        <authorList>
            <person name="Schoenecker L."/>
            <person name="Schnydrig P."/>
            <person name="Brodard I."/>
            <person name="Thomann A."/>
            <person name="Hemphill A."/>
            <person name="Rodriguez-Campos S."/>
            <person name="Perreten V."/>
            <person name="Jores J."/>
            <person name="Kittl S."/>
        </authorList>
    </citation>
    <scope>NUCLEOTIDE SEQUENCE [LARGE SCALE GENOMIC DNA]</scope>
    <source>
        <strain evidence="7 8">15A0121</strain>
    </source>
</reference>
<evidence type="ECO:0000256" key="6">
    <source>
        <dbReference type="ARBA" id="ARBA00023136"/>
    </source>
</evidence>
<keyword evidence="3" id="KW-1003">Cell membrane</keyword>
<name>A0A7M1QTC0_9ACTO</name>
<comment type="similarity">
    <text evidence="2">Belongs to the UPF0718 family.</text>
</comment>
<evidence type="ECO:0000313" key="8">
    <source>
        <dbReference type="Proteomes" id="UP000595053"/>
    </source>
</evidence>
<dbReference type="PANTHER" id="PTHR42775">
    <property type="entry name" value="PERMEASE RV2963-RELATED"/>
    <property type="match status" value="1"/>
</dbReference>
<evidence type="ECO:0000256" key="2">
    <source>
        <dbReference type="ARBA" id="ARBA00006386"/>
    </source>
</evidence>
<evidence type="ECO:0000256" key="4">
    <source>
        <dbReference type="ARBA" id="ARBA00022692"/>
    </source>
</evidence>
<proteinExistence type="inferred from homology"/>
<evidence type="ECO:0000313" key="7">
    <source>
        <dbReference type="EMBL" id="QOR45116.1"/>
    </source>
</evidence>
<keyword evidence="6" id="KW-0472">Membrane</keyword>
<evidence type="ECO:0000256" key="1">
    <source>
        <dbReference type="ARBA" id="ARBA00004651"/>
    </source>
</evidence>
<organism evidence="7 8">
    <name type="scientific">Trueperella pecoris</name>
    <dbReference type="NCBI Taxonomy" id="2733571"/>
    <lineage>
        <taxon>Bacteria</taxon>
        <taxon>Bacillati</taxon>
        <taxon>Actinomycetota</taxon>
        <taxon>Actinomycetes</taxon>
        <taxon>Actinomycetales</taxon>
        <taxon>Actinomycetaceae</taxon>
        <taxon>Trueperella</taxon>
    </lineage>
</organism>
<dbReference type="AlphaFoldDB" id="A0A7M1QTC0"/>
<sequence length="344" mass="36405">MNSRALRTTPLWLTLAGAASAWIGAYAANGSFWNWLLGDIFGMNLEARLGSSIHFFLYDTVKILLLLTGLMFVIGMLRASLDLTRAREFLEGRGLGVGLTLAVVLGVVTPFCSCSSIPLFIGFVAAGIPLAITLTFLIASPLVSETAAILIAAQFGVGIAAAYVLAGSLIALGVGWILSRFKLDHLVEDSVRGMAIGKLRADGHVPTLRERVDAALDESREIFTKVWMWVLLGVGIGAAIHGWVPADFFARHVGPDNPFGVPLATLIGVPLYANGGGVVPIGEALWAKGMPLGTVMALMMGAIALSIPEAIMLRKVMKPKLLAIFFGAVTAGIILVGYLFNVFA</sequence>
<comment type="subcellular location">
    <subcellularLocation>
        <location evidence="1">Cell membrane</location>
        <topology evidence="1">Multi-pass membrane protein</topology>
    </subcellularLocation>
</comment>
<dbReference type="PANTHER" id="PTHR42775:SF1">
    <property type="entry name" value="PERMEASE RV2963-RELATED"/>
    <property type="match status" value="1"/>
</dbReference>
<accession>A0A7M1QTC0</accession>
<dbReference type="Proteomes" id="UP000595053">
    <property type="component" value="Chromosome"/>
</dbReference>